<comment type="caution">
    <text evidence="1">The sequence shown here is derived from an EMBL/GenBank/DDBJ whole genome shotgun (WGS) entry which is preliminary data.</text>
</comment>
<gene>
    <name evidence="1" type="ORF">FVF58_48940</name>
</gene>
<keyword evidence="2" id="KW-1185">Reference proteome</keyword>
<dbReference type="Proteomes" id="UP000325273">
    <property type="component" value="Unassembled WGS sequence"/>
</dbReference>
<protein>
    <submittedName>
        <fullName evidence="1">Uncharacterized protein</fullName>
    </submittedName>
</protein>
<dbReference type="AlphaFoldDB" id="A0A5B0G285"/>
<organism evidence="1 2">
    <name type="scientific">Paraburkholderia panacisoli</name>
    <dbReference type="NCBI Taxonomy" id="2603818"/>
    <lineage>
        <taxon>Bacteria</taxon>
        <taxon>Pseudomonadati</taxon>
        <taxon>Pseudomonadota</taxon>
        <taxon>Betaproteobacteria</taxon>
        <taxon>Burkholderiales</taxon>
        <taxon>Burkholderiaceae</taxon>
        <taxon>Paraburkholderia</taxon>
    </lineage>
</organism>
<evidence type="ECO:0000313" key="1">
    <source>
        <dbReference type="EMBL" id="KAA0997516.1"/>
    </source>
</evidence>
<sequence length="79" mass="8957">MISNECSAMFIVDGQAVRLSFRPDDGTLRFLDASGDCLREGHCNLSWTDLLSNIRQFNQQKKGSQKHLVDLLMLANRET</sequence>
<dbReference type="EMBL" id="VTUZ01000083">
    <property type="protein sequence ID" value="KAA0997516.1"/>
    <property type="molecule type" value="Genomic_DNA"/>
</dbReference>
<proteinExistence type="predicted"/>
<reference evidence="1 2" key="1">
    <citation type="submission" date="2019-08" db="EMBL/GenBank/DDBJ databases">
        <title>Paraburkholderia sp. DCY113.</title>
        <authorList>
            <person name="Kang J."/>
        </authorList>
    </citation>
    <scope>NUCLEOTIDE SEQUENCE [LARGE SCALE GENOMIC DNA]</scope>
    <source>
        <strain evidence="1 2">DCY113</strain>
    </source>
</reference>
<dbReference type="RefSeq" id="WP_149676676.1">
    <property type="nucleotide sequence ID" value="NZ_VTUZ01000083.1"/>
</dbReference>
<evidence type="ECO:0000313" key="2">
    <source>
        <dbReference type="Proteomes" id="UP000325273"/>
    </source>
</evidence>
<accession>A0A5B0G285</accession>
<name>A0A5B0G285_9BURK</name>